<evidence type="ECO:0000259" key="18">
    <source>
        <dbReference type="PROSITE" id="PS51192"/>
    </source>
</evidence>
<dbReference type="Pfam" id="PF21090">
    <property type="entry name" value="P-loop_SecA"/>
    <property type="match status" value="2"/>
</dbReference>
<dbReference type="InterPro" id="IPR004027">
    <property type="entry name" value="SEC_C_motif"/>
</dbReference>
<dbReference type="InterPro" id="IPR044722">
    <property type="entry name" value="SecA_SF2_C"/>
</dbReference>
<dbReference type="InterPro" id="IPR020937">
    <property type="entry name" value="SecA_CS"/>
</dbReference>
<dbReference type="InterPro" id="IPR011115">
    <property type="entry name" value="SecA_DEAD"/>
</dbReference>
<evidence type="ECO:0000256" key="8">
    <source>
        <dbReference type="ARBA" id="ARBA00022741"/>
    </source>
</evidence>
<dbReference type="NCBIfam" id="NF009538">
    <property type="entry name" value="PRK12904.1"/>
    <property type="match status" value="1"/>
</dbReference>
<comment type="similarity">
    <text evidence="3 15 16">Belongs to the SecA family.</text>
</comment>
<evidence type="ECO:0000256" key="17">
    <source>
        <dbReference type="SAM" id="MobiDB-lite"/>
    </source>
</evidence>
<evidence type="ECO:0000313" key="22">
    <source>
        <dbReference type="Proteomes" id="UP001238088"/>
    </source>
</evidence>
<evidence type="ECO:0000256" key="15">
    <source>
        <dbReference type="HAMAP-Rule" id="MF_01382"/>
    </source>
</evidence>
<dbReference type="SMART" id="SM00957">
    <property type="entry name" value="SecA_DEAD"/>
    <property type="match status" value="1"/>
</dbReference>
<dbReference type="PANTHER" id="PTHR30612">
    <property type="entry name" value="SECA INNER MEMBRANE COMPONENT OF SEC PROTEIN SECRETION SYSTEM"/>
    <property type="match status" value="1"/>
</dbReference>
<dbReference type="Gene3D" id="3.90.1440.10">
    <property type="entry name" value="SecA, preprotein cross-linking domain"/>
    <property type="match status" value="1"/>
</dbReference>
<dbReference type="CDD" id="cd18803">
    <property type="entry name" value="SF2_C_secA"/>
    <property type="match status" value="1"/>
</dbReference>
<evidence type="ECO:0000256" key="12">
    <source>
        <dbReference type="ARBA" id="ARBA00022967"/>
    </source>
</evidence>
<dbReference type="Pfam" id="PF07517">
    <property type="entry name" value="SecA_DEAD"/>
    <property type="match status" value="1"/>
</dbReference>
<evidence type="ECO:0000256" key="1">
    <source>
        <dbReference type="ARBA" id="ARBA00001947"/>
    </source>
</evidence>
<keyword evidence="6 15" id="KW-0963">Cytoplasm</keyword>
<accession>A0ABU0ACV4</accession>
<dbReference type="InterPro" id="IPR011130">
    <property type="entry name" value="SecA_preprotein_X-link_dom"/>
</dbReference>
<keyword evidence="5 15" id="KW-1003">Cell membrane</keyword>
<evidence type="ECO:0000256" key="4">
    <source>
        <dbReference type="ARBA" id="ARBA00022448"/>
    </source>
</evidence>
<dbReference type="PRINTS" id="PR00906">
    <property type="entry name" value="SECA"/>
</dbReference>
<dbReference type="PROSITE" id="PS01312">
    <property type="entry name" value="SECA"/>
    <property type="match status" value="1"/>
</dbReference>
<comment type="function">
    <text evidence="15">Part of the Sec protein translocase complex. Interacts with the SecYEG preprotein conducting channel. Has a central role in coupling the hydrolysis of ATP to the transfer of proteins into and across the cell membrane, serving as an ATP-driven molecular motor driving the stepwise translocation of polypeptide chains across the membrane.</text>
</comment>
<dbReference type="InterPro" id="IPR014018">
    <property type="entry name" value="SecA_motor_DEAD"/>
</dbReference>
<keyword evidence="22" id="KW-1185">Reference proteome</keyword>
<reference evidence="21 22" key="1">
    <citation type="submission" date="2023-07" db="EMBL/GenBank/DDBJ databases">
        <title>Genomic Encyclopedia of Type Strains, Phase IV (KMG-IV): sequencing the most valuable type-strain genomes for metagenomic binning, comparative biology and taxonomic classification.</title>
        <authorList>
            <person name="Goeker M."/>
        </authorList>
    </citation>
    <scope>NUCLEOTIDE SEQUENCE [LARGE SCALE GENOMIC DNA]</scope>
    <source>
        <strain evidence="21 22">DSM 23494</strain>
    </source>
</reference>
<keyword evidence="14 15" id="KW-0472">Membrane</keyword>
<evidence type="ECO:0000256" key="16">
    <source>
        <dbReference type="RuleBase" id="RU003874"/>
    </source>
</evidence>
<comment type="caution">
    <text evidence="21">The sequence shown here is derived from an EMBL/GenBank/DDBJ whole genome shotgun (WGS) entry which is preliminary data.</text>
</comment>
<dbReference type="Gene3D" id="3.40.50.300">
    <property type="entry name" value="P-loop containing nucleotide triphosphate hydrolases"/>
    <property type="match status" value="3"/>
</dbReference>
<evidence type="ECO:0000313" key="21">
    <source>
        <dbReference type="EMBL" id="MDQ0269078.1"/>
    </source>
</evidence>
<keyword evidence="8 15" id="KW-0547">Nucleotide-binding</keyword>
<dbReference type="InterPro" id="IPR001650">
    <property type="entry name" value="Helicase_C-like"/>
</dbReference>
<gene>
    <name evidence="15" type="primary">secA</name>
    <name evidence="21" type="ORF">J2S17_000948</name>
</gene>
<dbReference type="InterPro" id="IPR011116">
    <property type="entry name" value="SecA_Wing/Scaffold"/>
</dbReference>
<organism evidence="21 22">
    <name type="scientific">Cytobacillus purgationiresistens</name>
    <dbReference type="NCBI Taxonomy" id="863449"/>
    <lineage>
        <taxon>Bacteria</taxon>
        <taxon>Bacillati</taxon>
        <taxon>Bacillota</taxon>
        <taxon>Bacilli</taxon>
        <taxon>Bacillales</taxon>
        <taxon>Bacillaceae</taxon>
        <taxon>Cytobacillus</taxon>
    </lineage>
</organism>
<dbReference type="InterPro" id="IPR036266">
    <property type="entry name" value="SecA_Wing/Scaffold_sf"/>
</dbReference>
<evidence type="ECO:0000256" key="2">
    <source>
        <dbReference type="ARBA" id="ARBA00004170"/>
    </source>
</evidence>
<feature type="binding site" evidence="15">
    <location>
        <begin position="103"/>
        <end position="107"/>
    </location>
    <ligand>
        <name>ATP</name>
        <dbReference type="ChEBI" id="CHEBI:30616"/>
    </ligand>
</feature>
<proteinExistence type="inferred from homology"/>
<dbReference type="SMART" id="SM00958">
    <property type="entry name" value="SecA_PP_bind"/>
    <property type="match status" value="1"/>
</dbReference>
<evidence type="ECO:0000259" key="19">
    <source>
        <dbReference type="PROSITE" id="PS51194"/>
    </source>
</evidence>
<dbReference type="Proteomes" id="UP001238088">
    <property type="component" value="Unassembled WGS sequence"/>
</dbReference>
<evidence type="ECO:0000256" key="5">
    <source>
        <dbReference type="ARBA" id="ARBA00022475"/>
    </source>
</evidence>
<feature type="binding site" evidence="15">
    <location>
        <position position="85"/>
    </location>
    <ligand>
        <name>ATP</name>
        <dbReference type="ChEBI" id="CHEBI:30616"/>
    </ligand>
</feature>
<evidence type="ECO:0000259" key="20">
    <source>
        <dbReference type="PROSITE" id="PS51196"/>
    </source>
</evidence>
<feature type="domain" description="Helicase ATP-binding" evidence="18">
    <location>
        <begin position="87"/>
        <end position="245"/>
    </location>
</feature>
<evidence type="ECO:0000256" key="13">
    <source>
        <dbReference type="ARBA" id="ARBA00023010"/>
    </source>
</evidence>
<comment type="catalytic activity">
    <reaction evidence="15">
        <text>ATP + H2O + cellular proteinSide 1 = ADP + phosphate + cellular proteinSide 2.</text>
        <dbReference type="EC" id="7.4.2.8"/>
    </reaction>
</comment>
<dbReference type="PROSITE" id="PS51194">
    <property type="entry name" value="HELICASE_CTER"/>
    <property type="match status" value="1"/>
</dbReference>
<dbReference type="CDD" id="cd17928">
    <property type="entry name" value="DEXDc_SecA"/>
    <property type="match status" value="1"/>
</dbReference>
<evidence type="ECO:0000256" key="10">
    <source>
        <dbReference type="ARBA" id="ARBA00022840"/>
    </source>
</evidence>
<dbReference type="SUPFAM" id="SSF81886">
    <property type="entry name" value="Helical scaffold and wing domains of SecA"/>
    <property type="match status" value="1"/>
</dbReference>
<dbReference type="SUPFAM" id="SSF81767">
    <property type="entry name" value="Pre-protein crosslinking domain of SecA"/>
    <property type="match status" value="1"/>
</dbReference>
<keyword evidence="9" id="KW-0862">Zinc</keyword>
<keyword evidence="7" id="KW-0479">Metal-binding</keyword>
<feature type="binding site" evidence="15">
    <location>
        <position position="492"/>
    </location>
    <ligand>
        <name>ATP</name>
        <dbReference type="ChEBI" id="CHEBI:30616"/>
    </ligand>
</feature>
<dbReference type="SUPFAM" id="SSF52540">
    <property type="entry name" value="P-loop containing nucleoside triphosphate hydrolases"/>
    <property type="match status" value="2"/>
</dbReference>
<dbReference type="InterPro" id="IPR000185">
    <property type="entry name" value="SecA"/>
</dbReference>
<feature type="domain" description="SecA family profile" evidence="20">
    <location>
        <begin position="1"/>
        <end position="570"/>
    </location>
</feature>
<evidence type="ECO:0000256" key="7">
    <source>
        <dbReference type="ARBA" id="ARBA00022723"/>
    </source>
</evidence>
<feature type="region of interest" description="Disordered" evidence="17">
    <location>
        <begin position="791"/>
        <end position="811"/>
    </location>
</feature>
<keyword evidence="4 15" id="KW-0813">Transport</keyword>
<dbReference type="PANTHER" id="PTHR30612:SF0">
    <property type="entry name" value="CHLOROPLAST PROTEIN-TRANSPORTING ATPASE"/>
    <property type="match status" value="1"/>
</dbReference>
<dbReference type="Gene3D" id="1.10.3060.10">
    <property type="entry name" value="Helical scaffold and wing domains of SecA"/>
    <property type="match status" value="1"/>
</dbReference>
<dbReference type="InterPro" id="IPR014001">
    <property type="entry name" value="Helicase_ATP-bd"/>
</dbReference>
<evidence type="ECO:0000256" key="6">
    <source>
        <dbReference type="ARBA" id="ARBA00022490"/>
    </source>
</evidence>
<comment type="cofactor">
    <cofactor evidence="1">
        <name>Zn(2+)</name>
        <dbReference type="ChEBI" id="CHEBI:29105"/>
    </cofactor>
</comment>
<dbReference type="Pfam" id="PF02810">
    <property type="entry name" value="SEC-C"/>
    <property type="match status" value="1"/>
</dbReference>
<dbReference type="EC" id="7.4.2.8" evidence="15"/>
<protein>
    <recommendedName>
        <fullName evidence="15 16">Protein translocase subunit SecA</fullName>
        <ecNumber evidence="15">7.4.2.8</ecNumber>
    </recommendedName>
</protein>
<keyword evidence="10 15" id="KW-0067">ATP-binding</keyword>
<name>A0ABU0ACV4_9BACI</name>
<evidence type="ECO:0000256" key="9">
    <source>
        <dbReference type="ARBA" id="ARBA00022833"/>
    </source>
</evidence>
<dbReference type="InterPro" id="IPR036670">
    <property type="entry name" value="SecA_X-link_sf"/>
</dbReference>
<keyword evidence="11 15" id="KW-0653">Protein transport</keyword>
<keyword evidence="13 15" id="KW-0811">Translocation</keyword>
<dbReference type="Pfam" id="PF01043">
    <property type="entry name" value="SecA_PP_bind"/>
    <property type="match status" value="1"/>
</dbReference>
<comment type="subunit">
    <text evidence="15">Monomer and homodimer. Part of the essential Sec protein translocation apparatus which comprises SecA, SecYEG and auxiliary proteins SecDF. Other proteins may also be involved.</text>
</comment>
<feature type="domain" description="Helicase C-terminal" evidence="19">
    <location>
        <begin position="414"/>
        <end position="586"/>
    </location>
</feature>
<comment type="subcellular location">
    <subcellularLocation>
        <location evidence="15">Cell membrane</location>
        <topology evidence="15">Peripheral membrane protein</topology>
        <orientation evidence="15">Cytoplasmic side</orientation>
    </subcellularLocation>
    <subcellularLocation>
        <location evidence="15">Cytoplasm</location>
    </subcellularLocation>
    <subcellularLocation>
        <location evidence="2">Membrane</location>
        <topology evidence="2">Peripheral membrane protein</topology>
    </subcellularLocation>
    <text evidence="15">Distribution is 50-50.</text>
</comment>
<keyword evidence="12 15" id="KW-1278">Translocase</keyword>
<dbReference type="InterPro" id="IPR027417">
    <property type="entry name" value="P-loop_NTPase"/>
</dbReference>
<dbReference type="PROSITE" id="PS51196">
    <property type="entry name" value="SECA_MOTOR_DEAD"/>
    <property type="match status" value="1"/>
</dbReference>
<evidence type="ECO:0000256" key="11">
    <source>
        <dbReference type="ARBA" id="ARBA00022927"/>
    </source>
</evidence>
<evidence type="ECO:0000256" key="3">
    <source>
        <dbReference type="ARBA" id="ARBA00007650"/>
    </source>
</evidence>
<dbReference type="NCBIfam" id="NF006630">
    <property type="entry name" value="PRK09200.1"/>
    <property type="match status" value="1"/>
</dbReference>
<dbReference type="NCBIfam" id="TIGR00963">
    <property type="entry name" value="secA"/>
    <property type="match status" value="1"/>
</dbReference>
<dbReference type="HAMAP" id="MF_01382">
    <property type="entry name" value="SecA"/>
    <property type="match status" value="1"/>
</dbReference>
<dbReference type="Pfam" id="PF07516">
    <property type="entry name" value="SecA_SW"/>
    <property type="match status" value="1"/>
</dbReference>
<evidence type="ECO:0000256" key="14">
    <source>
        <dbReference type="ARBA" id="ARBA00023136"/>
    </source>
</evidence>
<dbReference type="EMBL" id="JAUSUB010000003">
    <property type="protein sequence ID" value="MDQ0269078.1"/>
    <property type="molecule type" value="Genomic_DNA"/>
</dbReference>
<dbReference type="PROSITE" id="PS51192">
    <property type="entry name" value="HELICASE_ATP_BIND_1"/>
    <property type="match status" value="1"/>
</dbReference>
<sequence length="837" mass="94245">MLGILNKVFDLNKRELKRLTKTAEKIEALASSMESLTDDEIRAKTEEFKARYQKGETLDQMLEEAFAVVREAAKRVLGLYPYPVQLMGGAALHEGNISEMKTGEGKTLTSTMPVYLNAISGKGVHVVTVNEYLVTRDATEMGQLYDFLGLSVGLNLNGLSKEEKQAAYAADVTYSTNNELGFDYLRDNMVLYKEQKVQRPLNFAVIDEVDSILIDEARTPLIISGSAQKSTKLYIQANAFVSRLKVEEDFTYDEKTKGVQLTEDGMTKAEQAFGIDNLFDVTHVSLNHHITQALKAHSSMHNDVDYVVQDGEIIIVDQFTGRLMKGRRYSDGLHQAIEAKEGLEIQNESMTLASITFQNYFRMYDKLSGMTGTAKTEEEEFRNIYNMNVVSIPTNREITRDDKADLIYSSTDGKFRAVVEDIAGRYFKGQPVLVGTVAIETSEIISKYLTKKGIPHNVLNAKNHGREAEIIQDAGTQGAITIATNMAGRGTDIKLGKGVKELGGLAVLGTERHESRRIDNQLRGRSGRQGDPGITQFYLSMEDELMRRFGSDNMKNMMSRLGMDDTQPIQSKMVSKAVESAQKRVEGNNFDARKQLLSYDDVLRQQREILYTQRNEVLDSENLRAIVEKMISSSLTRNVAAFASQQEEDEQWNYSGLIDFLNGNLLPEGDIKVDDIRGKEADEVTELIFAKIIERYDEKEENMQPDQMREFEKVIMLRAVDSKWIDHIDAMDQLRQGIHLRAYGQIDPLREYQQEGFVMFENMIAAIEEDVAKYVMKAEIRNNLERQEVAKGQAVNPKENEGGKAAKKKPVVKPMDVGRNDPCICGSGKKYKNCCGV</sequence>
<dbReference type="RefSeq" id="WP_307472361.1">
    <property type="nucleotide sequence ID" value="NZ_JAUSUB010000003.1"/>
</dbReference>